<sequence>MFDGTHAQSTKNKKQAEEKEMKRLRGTLGTIYPPISNSRMNSNDLHSLLESLFSFRLRIDSCIHMHPDNLDQFANRLEIIELRTWILSSTFFVSPFKSTQSTRPYKHTHTICVSARADSRLSHGELHDVGYVGDVEQFCPREIERSQKLRVSECPVLETLAHGRNREDFRGHKTMKLSFDPGSVRSPRLSLSTSNSNFFGYRSVFHRHA</sequence>
<proteinExistence type="predicted"/>
<reference evidence="1" key="1">
    <citation type="submission" date="2011-02" db="EMBL/GenBank/DDBJ databases">
        <title>The genome of the leaf-cutting ant Acromyrmex echinatior suggests key adaptations to social evolution and fungus farming.</title>
        <authorList>
            <person name="Nygaard S."/>
            <person name="Zhang G."/>
        </authorList>
    </citation>
    <scope>NUCLEOTIDE SEQUENCE</scope>
</reference>
<accession>F4WVT5</accession>
<evidence type="ECO:0000313" key="1">
    <source>
        <dbReference type="EMBL" id="EGI61665.1"/>
    </source>
</evidence>
<dbReference type="STRING" id="103372.F4WVT5"/>
<dbReference type="Proteomes" id="UP000007755">
    <property type="component" value="Unassembled WGS sequence"/>
</dbReference>
<organism evidence="2">
    <name type="scientific">Acromyrmex echinatior</name>
    <name type="common">Panamanian leafcutter ant</name>
    <name type="synonym">Acromyrmex octospinosus echinatior</name>
    <dbReference type="NCBI Taxonomy" id="103372"/>
    <lineage>
        <taxon>Eukaryota</taxon>
        <taxon>Metazoa</taxon>
        <taxon>Ecdysozoa</taxon>
        <taxon>Arthropoda</taxon>
        <taxon>Hexapoda</taxon>
        <taxon>Insecta</taxon>
        <taxon>Pterygota</taxon>
        <taxon>Neoptera</taxon>
        <taxon>Endopterygota</taxon>
        <taxon>Hymenoptera</taxon>
        <taxon>Apocrita</taxon>
        <taxon>Aculeata</taxon>
        <taxon>Formicoidea</taxon>
        <taxon>Formicidae</taxon>
        <taxon>Myrmicinae</taxon>
        <taxon>Acromyrmex</taxon>
    </lineage>
</organism>
<evidence type="ECO:0000313" key="2">
    <source>
        <dbReference type="Proteomes" id="UP000007755"/>
    </source>
</evidence>
<name>F4WVT5_ACREC</name>
<dbReference type="InParanoid" id="F4WVT5"/>
<protein>
    <submittedName>
        <fullName evidence="1">Uncharacterized protein</fullName>
    </submittedName>
</protein>
<dbReference type="AlphaFoldDB" id="F4WVT5"/>
<gene>
    <name evidence="1" type="ORF">G5I_10038</name>
</gene>
<dbReference type="EMBL" id="GL888398">
    <property type="protein sequence ID" value="EGI61665.1"/>
    <property type="molecule type" value="Genomic_DNA"/>
</dbReference>
<keyword evidence="2" id="KW-1185">Reference proteome</keyword>